<dbReference type="Pfam" id="PF16573">
    <property type="entry name" value="CLP1_N"/>
    <property type="match status" value="1"/>
</dbReference>
<evidence type="ECO:0000259" key="8">
    <source>
        <dbReference type="Pfam" id="PF16573"/>
    </source>
</evidence>
<dbReference type="HAMAP" id="MF_03035">
    <property type="entry name" value="Clp1"/>
    <property type="match status" value="1"/>
</dbReference>
<comment type="similarity">
    <text evidence="6">Belongs to the Clp1 family. Clp1 subfamily.</text>
</comment>
<dbReference type="SUPFAM" id="SSF52540">
    <property type="entry name" value="P-loop containing nucleoside triphosphate hydrolases"/>
    <property type="match status" value="2"/>
</dbReference>
<dbReference type="InterPro" id="IPR028606">
    <property type="entry name" value="Clp1"/>
</dbReference>
<evidence type="ECO:0000256" key="1">
    <source>
        <dbReference type="ARBA" id="ARBA00004123"/>
    </source>
</evidence>
<dbReference type="GO" id="GO:0031124">
    <property type="term" value="P:mRNA 3'-end processing"/>
    <property type="evidence" value="ECO:0007669"/>
    <property type="project" value="UniProtKB-UniRule"/>
</dbReference>
<dbReference type="AlphaFoldDB" id="A0A7S3G289"/>
<evidence type="ECO:0000313" key="10">
    <source>
        <dbReference type="EMBL" id="CAE0244576.1"/>
    </source>
</evidence>
<proteinExistence type="inferred from homology"/>
<dbReference type="InterPro" id="IPR038239">
    <property type="entry name" value="Clp1_N_sf"/>
</dbReference>
<dbReference type="GO" id="GO:0005849">
    <property type="term" value="C:mRNA cleavage factor complex"/>
    <property type="evidence" value="ECO:0007669"/>
    <property type="project" value="InterPro"/>
</dbReference>
<comment type="function">
    <text evidence="6">Required for endonucleolytic cleavage during polyadenylation-dependent pre-mRNA 3'-end formation.</text>
</comment>
<accession>A0A7S3G289</accession>
<reference evidence="10" key="1">
    <citation type="submission" date="2021-01" db="EMBL/GenBank/DDBJ databases">
        <authorList>
            <person name="Corre E."/>
            <person name="Pelletier E."/>
            <person name="Niang G."/>
            <person name="Scheremetjew M."/>
            <person name="Finn R."/>
            <person name="Kale V."/>
            <person name="Holt S."/>
            <person name="Cochrane G."/>
            <person name="Meng A."/>
            <person name="Brown T."/>
            <person name="Cohen L."/>
        </authorList>
    </citation>
    <scope>NUCLEOTIDE SEQUENCE</scope>
    <source>
        <strain evidence="10">NIES-2562</strain>
    </source>
</reference>
<dbReference type="GO" id="GO:0005524">
    <property type="term" value="F:ATP binding"/>
    <property type="evidence" value="ECO:0007669"/>
    <property type="project" value="UniProtKB-UniRule"/>
</dbReference>
<organism evidence="10">
    <name type="scientific">Palpitomonas bilix</name>
    <dbReference type="NCBI Taxonomy" id="652834"/>
    <lineage>
        <taxon>Eukaryota</taxon>
        <taxon>Eukaryota incertae sedis</taxon>
    </lineage>
</organism>
<dbReference type="InterPro" id="IPR027417">
    <property type="entry name" value="P-loop_NTPase"/>
</dbReference>
<dbReference type="InterPro" id="IPR032319">
    <property type="entry name" value="CLP1_P"/>
</dbReference>
<feature type="binding site" evidence="6">
    <location>
        <begin position="128"/>
        <end position="133"/>
    </location>
    <ligand>
        <name>ATP</name>
        <dbReference type="ChEBI" id="CHEBI:30616"/>
    </ligand>
</feature>
<dbReference type="Gene3D" id="2.40.30.330">
    <property type="entry name" value="Pre-mRNA cleavage complex subunit Clp1, C-terminal domain"/>
    <property type="match status" value="1"/>
</dbReference>
<keyword evidence="3 6" id="KW-0547">Nucleotide-binding</keyword>
<sequence>MSTVPQEEVPKHLQVQKFRIEPLYELRIEVANDIPVTVKLVDGIAEIFGTELARAREYKLPLSAKLAMFTWQGANVEVVGAPTVLYVAENKSMPNALNIHHNLERQRVEAETNKDVKGPRIMIAGPTDAGKSTLCKILANYATRKFRKPIFVDLDVGQGQVSLPTSVAATVVDSPLDLYHGFSMSAPLVFSAGSTSPSESVERYRNAVERLAQVVNGRLHLDNDARVGGLIVNTCGWIEDLGFTLLKEAAKEFDVDRIMVLGSDKLESMLKSSLAADLPRCHIVKLTQSGGAVQRSREYRISSRTSRIKEYFYGPEGELSPQRIKVPLDSVKLYSIGKRYKAPAGTLPADYESKASPLEPEAIAITTNHLQSIFAVPHATSVDELSIANIAGFVCVTDIDEKSNTLWLLCPSSSELPSRLFIETPLKHIE</sequence>
<dbReference type="InterPro" id="IPR010655">
    <property type="entry name" value="Clp1_C"/>
</dbReference>
<evidence type="ECO:0000256" key="2">
    <source>
        <dbReference type="ARBA" id="ARBA00022664"/>
    </source>
</evidence>
<name>A0A7S3G289_9EUKA</name>
<feature type="domain" description="Clp1 N-terminal" evidence="8">
    <location>
        <begin position="20"/>
        <end position="110"/>
    </location>
</feature>
<dbReference type="Pfam" id="PF06807">
    <property type="entry name" value="Clp1"/>
    <property type="match status" value="1"/>
</dbReference>
<feature type="domain" description="Clp1 P-loop" evidence="9">
    <location>
        <begin position="125"/>
        <end position="314"/>
    </location>
</feature>
<evidence type="ECO:0000256" key="6">
    <source>
        <dbReference type="HAMAP-Rule" id="MF_03035"/>
    </source>
</evidence>
<evidence type="ECO:0000259" key="9">
    <source>
        <dbReference type="Pfam" id="PF16575"/>
    </source>
</evidence>
<keyword evidence="4 6" id="KW-0067">ATP-binding</keyword>
<evidence type="ECO:0000259" key="7">
    <source>
        <dbReference type="Pfam" id="PF06807"/>
    </source>
</evidence>
<dbReference type="Gene3D" id="2.60.120.1030">
    <property type="entry name" value="Clp1, DNA binding domain"/>
    <property type="match status" value="1"/>
</dbReference>
<feature type="domain" description="Clp1 C-terminal" evidence="7">
    <location>
        <begin position="319"/>
        <end position="430"/>
    </location>
</feature>
<keyword evidence="2 6" id="KW-0507">mRNA processing</keyword>
<feature type="binding site" evidence="6">
    <location>
        <position position="25"/>
    </location>
    <ligand>
        <name>ATP</name>
        <dbReference type="ChEBI" id="CHEBI:30616"/>
    </ligand>
</feature>
<gene>
    <name evidence="10" type="ORF">PBIL07802_LOCUS6751</name>
</gene>
<dbReference type="Gene3D" id="3.40.50.300">
    <property type="entry name" value="P-loop containing nucleotide triphosphate hydrolases"/>
    <property type="match status" value="1"/>
</dbReference>
<dbReference type="EMBL" id="HBIB01010541">
    <property type="protein sequence ID" value="CAE0244576.1"/>
    <property type="molecule type" value="Transcribed_RNA"/>
</dbReference>
<dbReference type="InterPro" id="IPR032324">
    <property type="entry name" value="Clp1_N"/>
</dbReference>
<dbReference type="FunFam" id="2.60.120.1030:FF:000001">
    <property type="entry name" value="Protein CLP1 homolog 5"/>
    <property type="match status" value="1"/>
</dbReference>
<dbReference type="PANTHER" id="PTHR12755">
    <property type="entry name" value="CLEAVAGE/POLYADENYLATION FACTOR IA SUBUNIT CLP1P"/>
    <property type="match status" value="1"/>
</dbReference>
<keyword evidence="5 6" id="KW-0539">Nucleus</keyword>
<dbReference type="Pfam" id="PF16575">
    <property type="entry name" value="CLP1_P"/>
    <property type="match status" value="1"/>
</dbReference>
<dbReference type="InterPro" id="IPR045116">
    <property type="entry name" value="Clp1/Grc3"/>
</dbReference>
<comment type="subcellular location">
    <subcellularLocation>
        <location evidence="1 6">Nucleus</location>
    </subcellularLocation>
</comment>
<feature type="binding site" evidence="6">
    <location>
        <position position="65"/>
    </location>
    <ligand>
        <name>ATP</name>
        <dbReference type="ChEBI" id="CHEBI:30616"/>
    </ligand>
</feature>
<protein>
    <recommendedName>
        <fullName evidence="6">Protein CLP1 homolog</fullName>
    </recommendedName>
</protein>
<dbReference type="PANTHER" id="PTHR12755:SF6">
    <property type="entry name" value="POLYRIBONUCLEOTIDE 5'-HYDROXYL-KINASE CLP1"/>
    <property type="match status" value="1"/>
</dbReference>
<evidence type="ECO:0000256" key="3">
    <source>
        <dbReference type="ARBA" id="ARBA00022741"/>
    </source>
</evidence>
<dbReference type="InterPro" id="IPR038238">
    <property type="entry name" value="Clp1_C_sf"/>
</dbReference>
<dbReference type="GO" id="GO:0051731">
    <property type="term" value="F:polynucleotide 5'-hydroxyl-kinase activity"/>
    <property type="evidence" value="ECO:0007669"/>
    <property type="project" value="InterPro"/>
</dbReference>
<evidence type="ECO:0000256" key="4">
    <source>
        <dbReference type="ARBA" id="ARBA00022840"/>
    </source>
</evidence>
<evidence type="ECO:0000256" key="5">
    <source>
        <dbReference type="ARBA" id="ARBA00023242"/>
    </source>
</evidence>
<dbReference type="GO" id="GO:0006388">
    <property type="term" value="P:tRNA splicing, via endonucleolytic cleavage and ligation"/>
    <property type="evidence" value="ECO:0007669"/>
    <property type="project" value="TreeGrafter"/>
</dbReference>